<dbReference type="GO" id="GO:0005634">
    <property type="term" value="C:nucleus"/>
    <property type="evidence" value="ECO:0007669"/>
    <property type="project" value="TreeGrafter"/>
</dbReference>
<dbReference type="GO" id="GO:0000076">
    <property type="term" value="P:DNA replication checkpoint signaling"/>
    <property type="evidence" value="ECO:0007669"/>
    <property type="project" value="TreeGrafter"/>
</dbReference>
<keyword evidence="3" id="KW-1185">Reference proteome</keyword>
<proteinExistence type="predicted"/>
<accession>A0A7I8JT05</accession>
<reference evidence="2 3" key="1">
    <citation type="submission" date="2019-12" db="EMBL/GenBank/DDBJ databases">
        <authorList>
            <person name="Scholz U."/>
            <person name="Mascher M."/>
            <person name="Fiebig A."/>
        </authorList>
    </citation>
    <scope>NUCLEOTIDE SEQUENCE</scope>
</reference>
<dbReference type="AlphaFoldDB" id="A0A7I8JT05"/>
<dbReference type="GO" id="GO:0000278">
    <property type="term" value="P:mitotic cell cycle"/>
    <property type="evidence" value="ECO:0007669"/>
    <property type="project" value="TreeGrafter"/>
</dbReference>
<evidence type="ECO:0000313" key="2">
    <source>
        <dbReference type="EMBL" id="CAA2634335.1"/>
    </source>
</evidence>
<organism evidence="2">
    <name type="scientific">Spirodela intermedia</name>
    <name type="common">Intermediate duckweed</name>
    <dbReference type="NCBI Taxonomy" id="51605"/>
    <lineage>
        <taxon>Eukaryota</taxon>
        <taxon>Viridiplantae</taxon>
        <taxon>Streptophyta</taxon>
        <taxon>Embryophyta</taxon>
        <taxon>Tracheophyta</taxon>
        <taxon>Spermatophyta</taxon>
        <taxon>Magnoliopsida</taxon>
        <taxon>Liliopsida</taxon>
        <taxon>Araceae</taxon>
        <taxon>Lemnoideae</taxon>
        <taxon>Spirodela</taxon>
    </lineage>
</organism>
<dbReference type="GO" id="GO:0070182">
    <property type="term" value="F:DNA polymerase binding"/>
    <property type="evidence" value="ECO:0007669"/>
    <property type="project" value="TreeGrafter"/>
</dbReference>
<feature type="region of interest" description="Disordered" evidence="1">
    <location>
        <begin position="32"/>
        <end position="52"/>
    </location>
</feature>
<dbReference type="PANTHER" id="PTHR28637">
    <property type="entry name" value="DNA REPLICATION FACTOR CDT1"/>
    <property type="match status" value="1"/>
</dbReference>
<protein>
    <submittedName>
        <fullName evidence="2">Uncharacterized protein</fullName>
    </submittedName>
</protein>
<dbReference type="SUPFAM" id="SSF46785">
    <property type="entry name" value="Winged helix' DNA-binding domain"/>
    <property type="match status" value="1"/>
</dbReference>
<dbReference type="EMBL" id="LR743605">
    <property type="protein sequence ID" value="CAA2634335.1"/>
    <property type="molecule type" value="Genomic_DNA"/>
</dbReference>
<evidence type="ECO:0000313" key="3">
    <source>
        <dbReference type="Proteomes" id="UP001189122"/>
    </source>
</evidence>
<dbReference type="GO" id="GO:0071163">
    <property type="term" value="P:DNA replication preinitiation complex assembly"/>
    <property type="evidence" value="ECO:0007669"/>
    <property type="project" value="InterPro"/>
</dbReference>
<dbReference type="EMBL" id="CACRZD030000018">
    <property type="protein sequence ID" value="CAA6673337.1"/>
    <property type="molecule type" value="Genomic_DNA"/>
</dbReference>
<feature type="compositionally biased region" description="Polar residues" evidence="1">
    <location>
        <begin position="33"/>
        <end position="43"/>
    </location>
</feature>
<name>A0A7I8JT05_SPIIN</name>
<dbReference type="Proteomes" id="UP001189122">
    <property type="component" value="Unassembled WGS sequence"/>
</dbReference>
<dbReference type="InterPro" id="IPR036390">
    <property type="entry name" value="WH_DNA-bd_sf"/>
</dbReference>
<dbReference type="PANTHER" id="PTHR28637:SF1">
    <property type="entry name" value="DNA REPLICATION FACTOR CDT1"/>
    <property type="match status" value="1"/>
</dbReference>
<gene>
    <name evidence="2" type="ORF">SI7747_18019754</name>
</gene>
<sequence>MLIYTCTILNAHTCIFSLIFIYDFSIISHLSPRASSSHGVSPNRTEKSRTLRSAEKDAAFGSIAESVQKRLPSKPVPRLTETRFSHGHLAQLKYILPEAICIKKILTHDEPTSCIKPDLQVVLQIDAFEDGNEQKKRSGYHKLSQVFRSRLVEFSKEHPDGRMFLKLNYRNHSITREESFSRRRLRTRFHVNKTSDTEALRRRLAEAE</sequence>
<dbReference type="GO" id="GO:0003677">
    <property type="term" value="F:DNA binding"/>
    <property type="evidence" value="ECO:0007669"/>
    <property type="project" value="InterPro"/>
</dbReference>
<dbReference type="InterPro" id="IPR045173">
    <property type="entry name" value="Cdt1"/>
</dbReference>
<dbReference type="GO" id="GO:0030174">
    <property type="term" value="P:regulation of DNA-templated DNA replication initiation"/>
    <property type="evidence" value="ECO:0007669"/>
    <property type="project" value="InterPro"/>
</dbReference>
<evidence type="ECO:0000256" key="1">
    <source>
        <dbReference type="SAM" id="MobiDB-lite"/>
    </source>
</evidence>